<dbReference type="SUPFAM" id="SSF47413">
    <property type="entry name" value="lambda repressor-like DNA-binding domains"/>
    <property type="match status" value="1"/>
</dbReference>
<name>A0ABQ2FGJ0_9DEIO</name>
<dbReference type="Gene3D" id="1.10.260.40">
    <property type="entry name" value="lambda repressor-like DNA-binding domains"/>
    <property type="match status" value="1"/>
</dbReference>
<accession>A0ABQ2FGJ0</accession>
<feature type="domain" description="HTH cro/C1-type" evidence="1">
    <location>
        <begin position="9"/>
        <end position="63"/>
    </location>
</feature>
<comment type="caution">
    <text evidence="2">The sequence shown here is derived from an EMBL/GenBank/DDBJ whole genome shotgun (WGS) entry which is preliminary data.</text>
</comment>
<dbReference type="InterPro" id="IPR001387">
    <property type="entry name" value="Cro/C1-type_HTH"/>
</dbReference>
<dbReference type="InterPro" id="IPR010982">
    <property type="entry name" value="Lambda_DNA-bd_dom_sf"/>
</dbReference>
<dbReference type="PROSITE" id="PS50943">
    <property type="entry name" value="HTH_CROC1"/>
    <property type="match status" value="1"/>
</dbReference>
<evidence type="ECO:0000259" key="1">
    <source>
        <dbReference type="PROSITE" id="PS50943"/>
    </source>
</evidence>
<dbReference type="Pfam" id="PF13560">
    <property type="entry name" value="HTH_31"/>
    <property type="match status" value="1"/>
</dbReference>
<dbReference type="EMBL" id="BMPE01000001">
    <property type="protein sequence ID" value="GGK90957.1"/>
    <property type="molecule type" value="Genomic_DNA"/>
</dbReference>
<protein>
    <recommendedName>
        <fullName evidence="1">HTH cro/C1-type domain-containing protein</fullName>
    </recommendedName>
</protein>
<dbReference type="Proteomes" id="UP000604341">
    <property type="component" value="Unassembled WGS sequence"/>
</dbReference>
<evidence type="ECO:0000313" key="3">
    <source>
        <dbReference type="Proteomes" id="UP000604341"/>
    </source>
</evidence>
<reference evidence="3" key="1">
    <citation type="journal article" date="2019" name="Int. J. Syst. Evol. Microbiol.">
        <title>The Global Catalogue of Microorganisms (GCM) 10K type strain sequencing project: providing services to taxonomists for standard genome sequencing and annotation.</title>
        <authorList>
            <consortium name="The Broad Institute Genomics Platform"/>
            <consortium name="The Broad Institute Genome Sequencing Center for Infectious Disease"/>
            <person name="Wu L."/>
            <person name="Ma J."/>
        </authorList>
    </citation>
    <scope>NUCLEOTIDE SEQUENCE [LARGE SCALE GENOMIC DNA]</scope>
    <source>
        <strain evidence="3">JCM 19173</strain>
    </source>
</reference>
<gene>
    <name evidence="2" type="ORF">GCM10010844_06890</name>
</gene>
<sequence length="70" mass="7737">MNESVLNAVRIEVERRGLTHQQLADQLDMPRSQVSRMLTGKSGRIPDGWVALLQALGLELVAKKAGRRNG</sequence>
<keyword evidence="3" id="KW-1185">Reference proteome</keyword>
<organism evidence="2 3">
    <name type="scientific">Deinococcus radiotolerans</name>
    <dbReference type="NCBI Taxonomy" id="1309407"/>
    <lineage>
        <taxon>Bacteria</taxon>
        <taxon>Thermotogati</taxon>
        <taxon>Deinococcota</taxon>
        <taxon>Deinococci</taxon>
        <taxon>Deinococcales</taxon>
        <taxon>Deinococcaceae</taxon>
        <taxon>Deinococcus</taxon>
    </lineage>
</organism>
<evidence type="ECO:0000313" key="2">
    <source>
        <dbReference type="EMBL" id="GGK90957.1"/>
    </source>
</evidence>
<dbReference type="RefSeq" id="WP_189067539.1">
    <property type="nucleotide sequence ID" value="NZ_BMPE01000001.1"/>
</dbReference>
<dbReference type="SMART" id="SM00530">
    <property type="entry name" value="HTH_XRE"/>
    <property type="match status" value="1"/>
</dbReference>
<proteinExistence type="predicted"/>
<dbReference type="CDD" id="cd00093">
    <property type="entry name" value="HTH_XRE"/>
    <property type="match status" value="1"/>
</dbReference>